<organism evidence="2 3">
    <name type="scientific">Hydrotalea sandarakina</name>
    <dbReference type="NCBI Taxonomy" id="1004304"/>
    <lineage>
        <taxon>Bacteria</taxon>
        <taxon>Pseudomonadati</taxon>
        <taxon>Bacteroidota</taxon>
        <taxon>Chitinophagia</taxon>
        <taxon>Chitinophagales</taxon>
        <taxon>Chitinophagaceae</taxon>
        <taxon>Hydrotalea</taxon>
    </lineage>
</organism>
<gene>
    <name evidence="2" type="ORF">LX80_00157</name>
</gene>
<dbReference type="EMBL" id="QKZV01000001">
    <property type="protein sequence ID" value="PZX65667.1"/>
    <property type="molecule type" value="Genomic_DNA"/>
</dbReference>
<comment type="caution">
    <text evidence="2">The sequence shown here is derived from an EMBL/GenBank/DDBJ whole genome shotgun (WGS) entry which is preliminary data.</text>
</comment>
<feature type="transmembrane region" description="Helical" evidence="1">
    <location>
        <begin position="12"/>
        <end position="29"/>
    </location>
</feature>
<accession>A0A2W7SFH3</accession>
<dbReference type="AlphaFoldDB" id="A0A2W7SFH3"/>
<evidence type="ECO:0000313" key="2">
    <source>
        <dbReference type="EMBL" id="PZX65667.1"/>
    </source>
</evidence>
<keyword evidence="1" id="KW-0472">Membrane</keyword>
<dbReference type="RefSeq" id="WP_111293138.1">
    <property type="nucleotide sequence ID" value="NZ_QKZV01000001.1"/>
</dbReference>
<dbReference type="Proteomes" id="UP000249720">
    <property type="component" value="Unassembled WGS sequence"/>
</dbReference>
<evidence type="ECO:0000256" key="1">
    <source>
        <dbReference type="SAM" id="Phobius"/>
    </source>
</evidence>
<sequence length="217" mass="25452">MGSLFFSKKGIIVLLIFTIVVTFIFYNFFARKIDREYSKLINKEAHFNAISQQILQTSYANWATFLEYACNNQKAIRINNWEQVIVQNNKRFDSISILNLLHPTDSLILDSLKTSRKKYNTLITYYYSHLPGNTDSIKTVISNVLKPSFQQYQYYLAKFLKAHNEGMLQISDNFTYSNLFKSKVYMLLSLIPVFIIIFVVLLIFIYILIIGYEIIKI</sequence>
<evidence type="ECO:0000313" key="3">
    <source>
        <dbReference type="Proteomes" id="UP000249720"/>
    </source>
</evidence>
<keyword evidence="3" id="KW-1185">Reference proteome</keyword>
<keyword evidence="1" id="KW-1133">Transmembrane helix</keyword>
<feature type="transmembrane region" description="Helical" evidence="1">
    <location>
        <begin position="184"/>
        <end position="212"/>
    </location>
</feature>
<protein>
    <submittedName>
        <fullName evidence="2">Uncharacterized protein</fullName>
    </submittedName>
</protein>
<reference evidence="2 3" key="1">
    <citation type="submission" date="2018-06" db="EMBL/GenBank/DDBJ databases">
        <title>Genomic Encyclopedia of Archaeal and Bacterial Type Strains, Phase II (KMG-II): from individual species to whole genera.</title>
        <authorList>
            <person name="Goeker M."/>
        </authorList>
    </citation>
    <scope>NUCLEOTIDE SEQUENCE [LARGE SCALE GENOMIC DNA]</scope>
    <source>
        <strain evidence="2 3">DSM 23241</strain>
    </source>
</reference>
<name>A0A2W7SFH3_9BACT</name>
<proteinExistence type="predicted"/>
<keyword evidence="1" id="KW-0812">Transmembrane</keyword>